<protein>
    <submittedName>
        <fullName evidence="1">Uncharacterized protein</fullName>
    </submittedName>
</protein>
<organism evidence="1 2">
    <name type="scientific">Methanobrevibacter arboriphilus</name>
    <dbReference type="NCBI Taxonomy" id="39441"/>
    <lineage>
        <taxon>Archaea</taxon>
        <taxon>Methanobacteriati</taxon>
        <taxon>Methanobacteriota</taxon>
        <taxon>Methanomada group</taxon>
        <taxon>Methanobacteria</taxon>
        <taxon>Methanobacteriales</taxon>
        <taxon>Methanobacteriaceae</taxon>
        <taxon>Methanobrevibacter</taxon>
    </lineage>
</organism>
<dbReference type="Proteomes" id="UP000825015">
    <property type="component" value="Chromosome"/>
</dbReference>
<keyword evidence="2" id="KW-1185">Reference proteome</keyword>
<dbReference type="EMBL" id="AP019779">
    <property type="protein sequence ID" value="BBL61519.1"/>
    <property type="molecule type" value="Genomic_DNA"/>
</dbReference>
<name>A0ACA8R2P2_METAZ</name>
<evidence type="ECO:0000313" key="2">
    <source>
        <dbReference type="Proteomes" id="UP000825015"/>
    </source>
</evidence>
<accession>A0ACA8R2P2</accession>
<proteinExistence type="predicted"/>
<gene>
    <name evidence="1" type="ORF">MarbSA_05590</name>
</gene>
<sequence length="72" mass="8697">MRIKKVKFKIKSTNEERVFISNKQVNNNDNLKVRNIFLNDDLETIKIIYNNNKGETFNYKDIENIEYTQLQL</sequence>
<reference evidence="1" key="1">
    <citation type="submission" date="2019-06" db="EMBL/GenBank/DDBJ databases">
        <title>Complete genome sequence of Methanobrevibacter arboriphilus strain SA.</title>
        <authorList>
            <person name="Asakawa S."/>
        </authorList>
    </citation>
    <scope>NUCLEOTIDE SEQUENCE</scope>
    <source>
        <strain evidence="1">SA</strain>
    </source>
</reference>
<evidence type="ECO:0000313" key="1">
    <source>
        <dbReference type="EMBL" id="BBL61519.1"/>
    </source>
</evidence>